<gene>
    <name evidence="1" type="ORF">COLO4_23879</name>
</gene>
<dbReference type="EMBL" id="AWUE01018369">
    <property type="protein sequence ID" value="OMO80877.1"/>
    <property type="molecule type" value="Genomic_DNA"/>
</dbReference>
<dbReference type="Proteomes" id="UP000187203">
    <property type="component" value="Unassembled WGS sequence"/>
</dbReference>
<keyword evidence="2" id="KW-1185">Reference proteome</keyword>
<sequence>MARQANDGNGKMCACVSQNTSAPTAEVGEWGIAYGYSGTAGLSNFFAIYLSITQGSKAVRVFDFSDFFLLCLLDVSYGPPLRLPSN</sequence>
<reference evidence="2" key="1">
    <citation type="submission" date="2013-09" db="EMBL/GenBank/DDBJ databases">
        <title>Corchorus olitorius genome sequencing.</title>
        <authorList>
            <person name="Alam M."/>
            <person name="Haque M.S."/>
            <person name="Islam M.S."/>
            <person name="Emdad E.M."/>
            <person name="Islam M.M."/>
            <person name="Ahmed B."/>
            <person name="Halim A."/>
            <person name="Hossen Q.M.M."/>
            <person name="Hossain M.Z."/>
            <person name="Ahmed R."/>
            <person name="Khan M.M."/>
            <person name="Islam R."/>
            <person name="Rashid M.M."/>
            <person name="Khan S.A."/>
            <person name="Rahman M.S."/>
            <person name="Alam M."/>
            <person name="Yahiya A.S."/>
            <person name="Khan M.S."/>
            <person name="Azam M.S."/>
            <person name="Haque T."/>
            <person name="Lashkar M.Z.H."/>
            <person name="Akhand A.I."/>
            <person name="Morshed G."/>
            <person name="Roy S."/>
            <person name="Uddin K.S."/>
            <person name="Rabeya T."/>
            <person name="Hossain A.S."/>
            <person name="Chowdhury A."/>
            <person name="Snigdha A.R."/>
            <person name="Mortoza M.S."/>
            <person name="Matin S.A."/>
            <person name="Hoque S.M.E."/>
            <person name="Islam M.K."/>
            <person name="Roy D.K."/>
            <person name="Haider R."/>
            <person name="Moosa M.M."/>
            <person name="Elias S.M."/>
            <person name="Hasan A.M."/>
            <person name="Jahan S."/>
            <person name="Shafiuddin M."/>
            <person name="Mahmood N."/>
            <person name="Shommy N.S."/>
        </authorList>
    </citation>
    <scope>NUCLEOTIDE SEQUENCE [LARGE SCALE GENOMIC DNA]</scope>
    <source>
        <strain evidence="2">cv. O-4</strain>
    </source>
</reference>
<organism evidence="1 2">
    <name type="scientific">Corchorus olitorius</name>
    <dbReference type="NCBI Taxonomy" id="93759"/>
    <lineage>
        <taxon>Eukaryota</taxon>
        <taxon>Viridiplantae</taxon>
        <taxon>Streptophyta</taxon>
        <taxon>Embryophyta</taxon>
        <taxon>Tracheophyta</taxon>
        <taxon>Spermatophyta</taxon>
        <taxon>Magnoliopsida</taxon>
        <taxon>eudicotyledons</taxon>
        <taxon>Gunneridae</taxon>
        <taxon>Pentapetalae</taxon>
        <taxon>rosids</taxon>
        <taxon>malvids</taxon>
        <taxon>Malvales</taxon>
        <taxon>Malvaceae</taxon>
        <taxon>Grewioideae</taxon>
        <taxon>Apeibeae</taxon>
        <taxon>Corchorus</taxon>
    </lineage>
</organism>
<protein>
    <submittedName>
        <fullName evidence="1">Uncharacterized protein</fullName>
    </submittedName>
</protein>
<proteinExistence type="predicted"/>
<evidence type="ECO:0000313" key="1">
    <source>
        <dbReference type="EMBL" id="OMO80877.1"/>
    </source>
</evidence>
<comment type="caution">
    <text evidence="1">The sequence shown here is derived from an EMBL/GenBank/DDBJ whole genome shotgun (WGS) entry which is preliminary data.</text>
</comment>
<name>A0A1R3IE67_9ROSI</name>
<accession>A0A1R3IE67</accession>
<dbReference type="AlphaFoldDB" id="A0A1R3IE67"/>
<evidence type="ECO:0000313" key="2">
    <source>
        <dbReference type="Proteomes" id="UP000187203"/>
    </source>
</evidence>